<evidence type="ECO:0000313" key="2">
    <source>
        <dbReference type="EMBL" id="NCD68747.1"/>
    </source>
</evidence>
<dbReference type="Gene3D" id="2.60.40.2700">
    <property type="match status" value="1"/>
</dbReference>
<name>A0A965ZFC3_9SPHI</name>
<evidence type="ECO:0008006" key="4">
    <source>
        <dbReference type="Google" id="ProtNLM"/>
    </source>
</evidence>
<feature type="chain" id="PRO_5037285260" description="Ig-like domain-containing protein" evidence="1">
    <location>
        <begin position="25"/>
        <end position="228"/>
    </location>
</feature>
<accession>A0A965ZFC3</accession>
<keyword evidence="3" id="KW-1185">Reference proteome</keyword>
<evidence type="ECO:0000313" key="3">
    <source>
        <dbReference type="Proteomes" id="UP000638732"/>
    </source>
</evidence>
<organism evidence="2 3">
    <name type="scientific">Mucilaginibacter agri</name>
    <dbReference type="NCBI Taxonomy" id="2695265"/>
    <lineage>
        <taxon>Bacteria</taxon>
        <taxon>Pseudomonadati</taxon>
        <taxon>Bacteroidota</taxon>
        <taxon>Sphingobacteriia</taxon>
        <taxon>Sphingobacteriales</taxon>
        <taxon>Sphingobacteriaceae</taxon>
        <taxon>Mucilaginibacter</taxon>
    </lineage>
</organism>
<reference evidence="2" key="2">
    <citation type="submission" date="2020-10" db="EMBL/GenBank/DDBJ databases">
        <title>Mucilaginibacter sp. nov., isolated from soil.</title>
        <authorList>
            <person name="Jeon C.O."/>
        </authorList>
    </citation>
    <scope>NUCLEOTIDE SEQUENCE</scope>
    <source>
        <strain evidence="2">R11</strain>
    </source>
</reference>
<evidence type="ECO:0000256" key="1">
    <source>
        <dbReference type="SAM" id="SignalP"/>
    </source>
</evidence>
<protein>
    <recommendedName>
        <fullName evidence="4">Ig-like domain-containing protein</fullName>
    </recommendedName>
</protein>
<dbReference type="Proteomes" id="UP000638732">
    <property type="component" value="Unassembled WGS sequence"/>
</dbReference>
<gene>
    <name evidence="2" type="ORF">GSY63_05210</name>
</gene>
<proteinExistence type="predicted"/>
<keyword evidence="1" id="KW-0732">Signal</keyword>
<reference evidence="2" key="1">
    <citation type="submission" date="2020-01" db="EMBL/GenBank/DDBJ databases">
        <authorList>
            <person name="Seo Y.L."/>
        </authorList>
    </citation>
    <scope>NUCLEOTIDE SEQUENCE</scope>
    <source>
        <strain evidence="2">R11</strain>
    </source>
</reference>
<dbReference type="EMBL" id="WWEO01000039">
    <property type="protein sequence ID" value="NCD68747.1"/>
    <property type="molecule type" value="Genomic_DNA"/>
</dbReference>
<dbReference type="AlphaFoldDB" id="A0A965ZFC3"/>
<feature type="signal peptide" evidence="1">
    <location>
        <begin position="1"/>
        <end position="24"/>
    </location>
</feature>
<comment type="caution">
    <text evidence="2">The sequence shown here is derived from an EMBL/GenBank/DDBJ whole genome shotgun (WGS) entry which is preliminary data.</text>
</comment>
<sequence>MKKSILFKILIPMIMMIAATTVKAQITTLAGLPGAAAAYCAGEAVKLAAASTGTTFVWKRYPGKDLLGTPVTLTETTANLSDVPTAPGYYTYVSIASNANCTSDVSTPVTIYALPTISAAITGPTTACVSDLASKTLTATASNLETADTEVFGYTYKWFKNGTAITGATGSTYTLSPTTDAAIGSQAFTVQVSYVLTSHGGSNCMQTSSAANVDVQANPTTPVVTIQP</sequence>
<dbReference type="RefSeq" id="WP_166584766.1">
    <property type="nucleotide sequence ID" value="NZ_WWEO01000039.1"/>
</dbReference>